<evidence type="ECO:0000259" key="4">
    <source>
        <dbReference type="PROSITE" id="PS50995"/>
    </source>
</evidence>
<dbReference type="GO" id="GO:0003700">
    <property type="term" value="F:DNA-binding transcription factor activity"/>
    <property type="evidence" value="ECO:0007669"/>
    <property type="project" value="InterPro"/>
</dbReference>
<proteinExistence type="predicted"/>
<gene>
    <name evidence="5" type="ORF">HNQ03_000948</name>
</gene>
<keyword evidence="3" id="KW-0804">Transcription</keyword>
<dbReference type="RefSeq" id="WP_173778499.1">
    <property type="nucleotide sequence ID" value="NZ_JABSNO010000005.1"/>
</dbReference>
<dbReference type="PANTHER" id="PTHR42756">
    <property type="entry name" value="TRANSCRIPTIONAL REGULATOR, MARR"/>
    <property type="match status" value="1"/>
</dbReference>
<keyword evidence="2 5" id="KW-0238">DNA-binding</keyword>
<dbReference type="SUPFAM" id="SSF46785">
    <property type="entry name" value="Winged helix' DNA-binding domain"/>
    <property type="match status" value="1"/>
</dbReference>
<sequence length="213" mass="24941">MEIDLAIDVLNEVKAFQSKNHKSNLSIEDFRNFLNEKAYEKETPKRLTDKYNIVANDVENEIAKQTILLNRYAKLLMKKALHDFPDLVNEDFTYLFRLMDFDSLTKTQLVEKNGHEKQTGIEIIKRLVKNNLIEEFPDLEDKRSVRISVTAKGKAIFAESMDKITLASKIICGDFDIKEKETFLNLLKKLNLFHHTLYSTMRNENIHELEKMV</sequence>
<keyword evidence="6" id="KW-1185">Reference proteome</keyword>
<dbReference type="PROSITE" id="PS50995">
    <property type="entry name" value="HTH_MARR_2"/>
    <property type="match status" value="1"/>
</dbReference>
<dbReference type="InterPro" id="IPR000835">
    <property type="entry name" value="HTH_MarR-typ"/>
</dbReference>
<reference evidence="5" key="1">
    <citation type="submission" date="2020-05" db="EMBL/GenBank/DDBJ databases">
        <title>Genomic Encyclopedia of Type Strains, Phase IV (KMG-V): Genome sequencing to study the core and pangenomes of soil and plant-associated prokaryotes.</title>
        <authorList>
            <person name="Whitman W."/>
        </authorList>
    </citation>
    <scope>NUCLEOTIDE SEQUENCE</scope>
    <source>
        <strain evidence="5">16F</strain>
    </source>
</reference>
<dbReference type="InterPro" id="IPR036390">
    <property type="entry name" value="WH_DNA-bd_sf"/>
</dbReference>
<keyword evidence="1" id="KW-0805">Transcription regulation</keyword>
<dbReference type="AlphaFoldDB" id="A0A8J8G6F9"/>
<evidence type="ECO:0000313" key="5">
    <source>
        <dbReference type="EMBL" id="NRS91881.1"/>
    </source>
</evidence>
<feature type="domain" description="HTH marR-type" evidence="4">
    <location>
        <begin position="59"/>
        <end position="192"/>
    </location>
</feature>
<evidence type="ECO:0000256" key="3">
    <source>
        <dbReference type="ARBA" id="ARBA00023163"/>
    </source>
</evidence>
<comment type="caution">
    <text evidence="5">The sequence shown here is derived from an EMBL/GenBank/DDBJ whole genome shotgun (WGS) entry which is preliminary data.</text>
</comment>
<dbReference type="SMART" id="SM00347">
    <property type="entry name" value="HTH_MARR"/>
    <property type="match status" value="1"/>
</dbReference>
<dbReference type="PANTHER" id="PTHR42756:SF1">
    <property type="entry name" value="TRANSCRIPTIONAL REPRESSOR OF EMRAB OPERON"/>
    <property type="match status" value="1"/>
</dbReference>
<dbReference type="InterPro" id="IPR036388">
    <property type="entry name" value="WH-like_DNA-bd_sf"/>
</dbReference>
<name>A0A8J8G6F9_9FLAO</name>
<evidence type="ECO:0000313" key="6">
    <source>
        <dbReference type="Proteomes" id="UP000610746"/>
    </source>
</evidence>
<dbReference type="EMBL" id="JABSNO010000005">
    <property type="protein sequence ID" value="NRS91881.1"/>
    <property type="molecule type" value="Genomic_DNA"/>
</dbReference>
<protein>
    <submittedName>
        <fullName evidence="5">DNA-binding MarR family transcriptional regulator</fullName>
    </submittedName>
</protein>
<dbReference type="GO" id="GO:0003677">
    <property type="term" value="F:DNA binding"/>
    <property type="evidence" value="ECO:0007669"/>
    <property type="project" value="UniProtKB-KW"/>
</dbReference>
<dbReference type="Pfam" id="PF01047">
    <property type="entry name" value="MarR"/>
    <property type="match status" value="1"/>
</dbReference>
<accession>A0A8J8G6F9</accession>
<organism evidence="5 6">
    <name type="scientific">Frigoriflavimonas asaccharolytica</name>
    <dbReference type="NCBI Taxonomy" id="2735899"/>
    <lineage>
        <taxon>Bacteria</taxon>
        <taxon>Pseudomonadati</taxon>
        <taxon>Bacteroidota</taxon>
        <taxon>Flavobacteriia</taxon>
        <taxon>Flavobacteriales</taxon>
        <taxon>Weeksellaceae</taxon>
        <taxon>Frigoriflavimonas</taxon>
    </lineage>
</organism>
<dbReference type="PRINTS" id="PR00598">
    <property type="entry name" value="HTHMARR"/>
</dbReference>
<dbReference type="Gene3D" id="1.10.10.10">
    <property type="entry name" value="Winged helix-like DNA-binding domain superfamily/Winged helix DNA-binding domain"/>
    <property type="match status" value="1"/>
</dbReference>
<evidence type="ECO:0000256" key="1">
    <source>
        <dbReference type="ARBA" id="ARBA00023015"/>
    </source>
</evidence>
<dbReference type="Proteomes" id="UP000610746">
    <property type="component" value="Unassembled WGS sequence"/>
</dbReference>
<evidence type="ECO:0000256" key="2">
    <source>
        <dbReference type="ARBA" id="ARBA00023125"/>
    </source>
</evidence>